<dbReference type="Proteomes" id="UP000812287">
    <property type="component" value="Unassembled WGS sequence"/>
</dbReference>
<feature type="compositionally biased region" description="Acidic residues" evidence="1">
    <location>
        <begin position="1"/>
        <end position="11"/>
    </location>
</feature>
<dbReference type="AlphaFoldDB" id="A0A9P7VEF3"/>
<proteinExistence type="predicted"/>
<gene>
    <name evidence="2" type="ORF">BT62DRAFT_737997</name>
</gene>
<feature type="region of interest" description="Disordered" evidence="1">
    <location>
        <begin position="1"/>
        <end position="21"/>
    </location>
</feature>
<reference evidence="2" key="1">
    <citation type="submission" date="2020-11" db="EMBL/GenBank/DDBJ databases">
        <title>Adaptations for nitrogen fixation in a non-lichenized fungal sporocarp promotes dispersal by wood-feeding termites.</title>
        <authorList>
            <consortium name="DOE Joint Genome Institute"/>
            <person name="Koch R.A."/>
            <person name="Yoon G."/>
            <person name="Arayal U."/>
            <person name="Lail K."/>
            <person name="Amirebrahimi M."/>
            <person name="Labutti K."/>
            <person name="Lipzen A."/>
            <person name="Riley R."/>
            <person name="Barry K."/>
            <person name="Henrissat B."/>
            <person name="Grigoriev I.V."/>
            <person name="Herr J.R."/>
            <person name="Aime M.C."/>
        </authorList>
    </citation>
    <scope>NUCLEOTIDE SEQUENCE</scope>
    <source>
        <strain evidence="2">MCA 3950</strain>
    </source>
</reference>
<comment type="caution">
    <text evidence="2">The sequence shown here is derived from an EMBL/GenBank/DDBJ whole genome shotgun (WGS) entry which is preliminary data.</text>
</comment>
<accession>A0A9P7VEF3</accession>
<dbReference type="GeneID" id="66104391"/>
<evidence type="ECO:0000313" key="2">
    <source>
        <dbReference type="EMBL" id="KAG7439411.1"/>
    </source>
</evidence>
<keyword evidence="3" id="KW-1185">Reference proteome</keyword>
<dbReference type="RefSeq" id="XP_043032911.1">
    <property type="nucleotide sequence ID" value="XM_043182095.1"/>
</dbReference>
<sequence length="87" mass="9702">MLQAQLEEEQPEQSRLKRRLADTHSQCRRRCSEMEDLVVRINAVAEETSSSVTAERDSALAANVIARHAISVLEKEKAEGKALALDI</sequence>
<feature type="compositionally biased region" description="Basic and acidic residues" evidence="1">
    <location>
        <begin position="12"/>
        <end position="21"/>
    </location>
</feature>
<name>A0A9P7VEF3_9AGAR</name>
<organism evidence="2 3">
    <name type="scientific">Guyanagaster necrorhizus</name>
    <dbReference type="NCBI Taxonomy" id="856835"/>
    <lineage>
        <taxon>Eukaryota</taxon>
        <taxon>Fungi</taxon>
        <taxon>Dikarya</taxon>
        <taxon>Basidiomycota</taxon>
        <taxon>Agaricomycotina</taxon>
        <taxon>Agaricomycetes</taxon>
        <taxon>Agaricomycetidae</taxon>
        <taxon>Agaricales</taxon>
        <taxon>Marasmiineae</taxon>
        <taxon>Physalacriaceae</taxon>
        <taxon>Guyanagaster</taxon>
    </lineage>
</organism>
<evidence type="ECO:0000313" key="3">
    <source>
        <dbReference type="Proteomes" id="UP000812287"/>
    </source>
</evidence>
<evidence type="ECO:0000256" key="1">
    <source>
        <dbReference type="SAM" id="MobiDB-lite"/>
    </source>
</evidence>
<protein>
    <submittedName>
        <fullName evidence="2">Uncharacterized protein</fullName>
    </submittedName>
</protein>
<dbReference type="EMBL" id="MU250596">
    <property type="protein sequence ID" value="KAG7439411.1"/>
    <property type="molecule type" value="Genomic_DNA"/>
</dbReference>